<proteinExistence type="predicted"/>
<reference evidence="3" key="1">
    <citation type="submission" date="2020-05" db="EMBL/GenBank/DDBJ databases">
        <title>Mycena genomes resolve the evolution of fungal bioluminescence.</title>
        <authorList>
            <person name="Tsai I.J."/>
        </authorList>
    </citation>
    <scope>NUCLEOTIDE SEQUENCE</scope>
    <source>
        <strain evidence="3">171206Taipei</strain>
    </source>
</reference>
<evidence type="ECO:0000313" key="3">
    <source>
        <dbReference type="EMBL" id="KAF7316236.1"/>
    </source>
</evidence>
<dbReference type="Proteomes" id="UP000636479">
    <property type="component" value="Unassembled WGS sequence"/>
</dbReference>
<gene>
    <name evidence="3" type="ORF">MIND_00142200</name>
</gene>
<accession>A0A8H6TF59</accession>
<evidence type="ECO:0000313" key="4">
    <source>
        <dbReference type="Proteomes" id="UP000636479"/>
    </source>
</evidence>
<dbReference type="OrthoDB" id="439917at2759"/>
<comment type="caution">
    <text evidence="3">The sequence shown here is derived from an EMBL/GenBank/DDBJ whole genome shotgun (WGS) entry which is preliminary data.</text>
</comment>
<evidence type="ECO:0000256" key="1">
    <source>
        <dbReference type="SAM" id="MobiDB-lite"/>
    </source>
</evidence>
<dbReference type="AlphaFoldDB" id="A0A8H6TF59"/>
<dbReference type="RefSeq" id="XP_037226259.1">
    <property type="nucleotide sequence ID" value="XM_037358349.1"/>
</dbReference>
<feature type="region of interest" description="Disordered" evidence="1">
    <location>
        <begin position="206"/>
        <end position="323"/>
    </location>
</feature>
<feature type="region of interest" description="Disordered" evidence="1">
    <location>
        <begin position="336"/>
        <end position="401"/>
    </location>
</feature>
<organism evidence="3 4">
    <name type="scientific">Mycena indigotica</name>
    <dbReference type="NCBI Taxonomy" id="2126181"/>
    <lineage>
        <taxon>Eukaryota</taxon>
        <taxon>Fungi</taxon>
        <taxon>Dikarya</taxon>
        <taxon>Basidiomycota</taxon>
        <taxon>Agaricomycotina</taxon>
        <taxon>Agaricomycetes</taxon>
        <taxon>Agaricomycetidae</taxon>
        <taxon>Agaricales</taxon>
        <taxon>Marasmiineae</taxon>
        <taxon>Mycenaceae</taxon>
        <taxon>Mycena</taxon>
    </lineage>
</organism>
<keyword evidence="4" id="KW-1185">Reference proteome</keyword>
<feature type="chain" id="PRO_5033994691" evidence="2">
    <location>
        <begin position="26"/>
        <end position="587"/>
    </location>
</feature>
<evidence type="ECO:0000256" key="2">
    <source>
        <dbReference type="SAM" id="SignalP"/>
    </source>
</evidence>
<feature type="compositionally biased region" description="Low complexity" evidence="1">
    <location>
        <begin position="336"/>
        <end position="392"/>
    </location>
</feature>
<dbReference type="EMBL" id="JACAZF010000001">
    <property type="protein sequence ID" value="KAF7316236.1"/>
    <property type="molecule type" value="Genomic_DNA"/>
</dbReference>
<keyword evidence="2" id="KW-0732">Signal</keyword>
<sequence>MHTTNVASFLSVLSAFLATTTTVSAFPRANEVFARATSCPAGSYFNTTIGAGGSCTRCEPGNFCAGSTTGKKQCNSGTFQPAPGQVSCISATNGSYVPNNGATSQIPCAIGSYQPYAGKNFCYGAPSGRFAGQPGMRGVCGTCCGWATAQSNGNSAIFKCSGSTPFSGRASGSGCVSTRQGCDPVATCAQAPNGACPDQSFEFVQPPPAYPSANPSQSSSRLVSSSSQLPSSSIRPSASSSSPLPSMLMPLPSSSRLPSSSVVPSSSLAQSSSASPSVAPSSSVIPSSSSSAPSSSAPSSSAPSSSVPSSSAPSSSVGSSSVPSSSVLSSSASSLVAPSSSSSAAPSSSSVVPSSSSVQSSSQSPSQSASPSVSSVSQSPSQSPSQSSSSQPAPSPSPSLSTYSFTGALQAFRVADNSALGYLMHTTNNLNHVAVGTSRAAALNFQFSVTNFGPSGSQLDVTALNTPYVSNYPLFGGIVGPVSTSDDLGPGSYNYAFPQGVTHTSPGSTPQKVPNSYTGNPSCESAIWSFDNSTRLLTPQWINTDGSAPATYITNLPGYTIVLTGDPVAFQNTFGLGGDVIYLKLVD</sequence>
<dbReference type="GeneID" id="59340865"/>
<protein>
    <submittedName>
        <fullName evidence="3">Uncharacterized protein</fullName>
    </submittedName>
</protein>
<feature type="compositionally biased region" description="Low complexity" evidence="1">
    <location>
        <begin position="215"/>
        <end position="323"/>
    </location>
</feature>
<feature type="signal peptide" evidence="2">
    <location>
        <begin position="1"/>
        <end position="25"/>
    </location>
</feature>
<name>A0A8H6TF59_9AGAR</name>